<reference evidence="1" key="1">
    <citation type="journal article" date="2021" name="PeerJ">
        <title>Extensive microbial diversity within the chicken gut microbiome revealed by metagenomics and culture.</title>
        <authorList>
            <person name="Gilroy R."/>
            <person name="Ravi A."/>
            <person name="Getino M."/>
            <person name="Pursley I."/>
            <person name="Horton D.L."/>
            <person name="Alikhan N.F."/>
            <person name="Baker D."/>
            <person name="Gharbi K."/>
            <person name="Hall N."/>
            <person name="Watson M."/>
            <person name="Adriaenssens E.M."/>
            <person name="Foster-Nyarko E."/>
            <person name="Jarju S."/>
            <person name="Secka A."/>
            <person name="Antonio M."/>
            <person name="Oren A."/>
            <person name="Chaudhuri R.R."/>
            <person name="La Ragione R."/>
            <person name="Hildebrand F."/>
            <person name="Pallen M.J."/>
        </authorList>
    </citation>
    <scope>NUCLEOTIDE SEQUENCE</scope>
    <source>
        <strain evidence="1">CHK193-16274</strain>
    </source>
</reference>
<organism evidence="1 2">
    <name type="scientific">Thomasclavelia spiroformis</name>
    <dbReference type="NCBI Taxonomy" id="29348"/>
    <lineage>
        <taxon>Bacteria</taxon>
        <taxon>Bacillati</taxon>
        <taxon>Bacillota</taxon>
        <taxon>Erysipelotrichia</taxon>
        <taxon>Erysipelotrichales</taxon>
        <taxon>Coprobacillaceae</taxon>
        <taxon>Thomasclavelia</taxon>
    </lineage>
</organism>
<proteinExistence type="predicted"/>
<comment type="caution">
    <text evidence="1">The sequence shown here is derived from an EMBL/GenBank/DDBJ whole genome shotgun (WGS) entry which is preliminary data.</text>
</comment>
<dbReference type="AlphaFoldDB" id="A0A921KJH6"/>
<reference evidence="1" key="2">
    <citation type="submission" date="2021-09" db="EMBL/GenBank/DDBJ databases">
        <authorList>
            <person name="Gilroy R."/>
        </authorList>
    </citation>
    <scope>NUCLEOTIDE SEQUENCE</scope>
    <source>
        <strain evidence="1">CHK193-16274</strain>
    </source>
</reference>
<dbReference type="Proteomes" id="UP000749320">
    <property type="component" value="Unassembled WGS sequence"/>
</dbReference>
<sequence>MIDRKKYDVYNKYNTDNKHAGEVMHYNKDSEKMYISLFYPKTESEKLNTIINDYYKEYLDNQKASKNSKDILYMDY</sequence>
<accession>A0A921KJH6</accession>
<feature type="non-terminal residue" evidence="1">
    <location>
        <position position="76"/>
    </location>
</feature>
<protein>
    <submittedName>
        <fullName evidence="1">Polysaccharide deacetylase</fullName>
    </submittedName>
</protein>
<evidence type="ECO:0000313" key="2">
    <source>
        <dbReference type="Proteomes" id="UP000749320"/>
    </source>
</evidence>
<dbReference type="EMBL" id="DYWV01000208">
    <property type="protein sequence ID" value="HJF40479.1"/>
    <property type="molecule type" value="Genomic_DNA"/>
</dbReference>
<gene>
    <name evidence="1" type="ORF">K8V91_06100</name>
</gene>
<name>A0A921KJH6_9FIRM</name>
<evidence type="ECO:0000313" key="1">
    <source>
        <dbReference type="EMBL" id="HJF40479.1"/>
    </source>
</evidence>